<dbReference type="EMBL" id="FOJA01000001">
    <property type="protein sequence ID" value="SEV98471.1"/>
    <property type="molecule type" value="Genomic_DNA"/>
</dbReference>
<keyword evidence="2" id="KW-1185">Reference proteome</keyword>
<dbReference type="STRING" id="355548.SAMN04487945_0739"/>
<dbReference type="AlphaFoldDB" id="A0A1I0NBP1"/>
<dbReference type="Proteomes" id="UP000198518">
    <property type="component" value="Unassembled WGS sequence"/>
</dbReference>
<accession>A0A1I0NBP1</accession>
<sequence>MPSRRTFLRAAGVGVPVALAGCLDSRERVEGYVQLKTIQARETESSESAYDTIIDIEATYENDTGPELTRLEEDWAAHFPVPRKPTVSDALHETLTDQFESVRYIVGVTSPGWADDGESVGSFNVATTRENFNRVQVHSAVTVSSDGTSLTVHSVDGVWDFDAADG</sequence>
<evidence type="ECO:0000313" key="1">
    <source>
        <dbReference type="EMBL" id="SEV98471.1"/>
    </source>
</evidence>
<gene>
    <name evidence="1" type="ORF">SAMN04487945_0739</name>
</gene>
<dbReference type="RefSeq" id="WP_089668039.1">
    <property type="nucleotide sequence ID" value="NZ_FOJA01000001.1"/>
</dbReference>
<reference evidence="1 2" key="1">
    <citation type="submission" date="2016-10" db="EMBL/GenBank/DDBJ databases">
        <authorList>
            <person name="de Groot N.N."/>
        </authorList>
    </citation>
    <scope>NUCLEOTIDE SEQUENCE [LARGE SCALE GENOMIC DNA]</scope>
    <source>
        <strain evidence="1 2">CGMCC 1.5337</strain>
    </source>
</reference>
<dbReference type="PROSITE" id="PS51257">
    <property type="entry name" value="PROKAR_LIPOPROTEIN"/>
    <property type="match status" value="1"/>
</dbReference>
<protein>
    <submittedName>
        <fullName evidence="1">Uncharacterized protein</fullName>
    </submittedName>
</protein>
<dbReference type="PROSITE" id="PS51318">
    <property type="entry name" value="TAT"/>
    <property type="match status" value="1"/>
</dbReference>
<proteinExistence type="predicted"/>
<evidence type="ECO:0000313" key="2">
    <source>
        <dbReference type="Proteomes" id="UP000198518"/>
    </source>
</evidence>
<dbReference type="OrthoDB" id="206198at2157"/>
<name>A0A1I0NBP1_9EURY</name>
<dbReference type="InterPro" id="IPR006311">
    <property type="entry name" value="TAT_signal"/>
</dbReference>
<organism evidence="1 2">
    <name type="scientific">Halobacterium jilantaiense</name>
    <dbReference type="NCBI Taxonomy" id="355548"/>
    <lineage>
        <taxon>Archaea</taxon>
        <taxon>Methanobacteriati</taxon>
        <taxon>Methanobacteriota</taxon>
        <taxon>Stenosarchaea group</taxon>
        <taxon>Halobacteria</taxon>
        <taxon>Halobacteriales</taxon>
        <taxon>Halobacteriaceae</taxon>
        <taxon>Halobacterium</taxon>
    </lineage>
</organism>